<name>A0A9P1BMN9_9DINO</name>
<sequence length="73" mass="7948">MATWATAATATSILLVGRPGNEFPCHEWWMLMVRHAAAYGAADSMWSAKQCPELYDSNGIWKGSLLVDGSLGF</sequence>
<dbReference type="Proteomes" id="UP001152797">
    <property type="component" value="Unassembled WGS sequence"/>
</dbReference>
<dbReference type="AlphaFoldDB" id="A0A9P1BMN9"/>
<proteinExistence type="predicted"/>
<evidence type="ECO:0000313" key="1">
    <source>
        <dbReference type="EMBL" id="CAI3975188.1"/>
    </source>
</evidence>
<organism evidence="1">
    <name type="scientific">Cladocopium goreaui</name>
    <dbReference type="NCBI Taxonomy" id="2562237"/>
    <lineage>
        <taxon>Eukaryota</taxon>
        <taxon>Sar</taxon>
        <taxon>Alveolata</taxon>
        <taxon>Dinophyceae</taxon>
        <taxon>Suessiales</taxon>
        <taxon>Symbiodiniaceae</taxon>
        <taxon>Cladocopium</taxon>
    </lineage>
</organism>
<protein>
    <submittedName>
        <fullName evidence="1">Uncharacterized protein</fullName>
    </submittedName>
</protein>
<dbReference type="EMBL" id="CAMXCT020000186">
    <property type="protein sequence ID" value="CAL1128563.1"/>
    <property type="molecule type" value="Genomic_DNA"/>
</dbReference>
<dbReference type="EMBL" id="CAMXCT030000186">
    <property type="protein sequence ID" value="CAL4762500.1"/>
    <property type="molecule type" value="Genomic_DNA"/>
</dbReference>
<reference evidence="1" key="1">
    <citation type="submission" date="2022-10" db="EMBL/GenBank/DDBJ databases">
        <authorList>
            <person name="Chen Y."/>
            <person name="Dougan E. K."/>
            <person name="Chan C."/>
            <person name="Rhodes N."/>
            <person name="Thang M."/>
        </authorList>
    </citation>
    <scope>NUCLEOTIDE SEQUENCE</scope>
</reference>
<evidence type="ECO:0000313" key="3">
    <source>
        <dbReference type="Proteomes" id="UP001152797"/>
    </source>
</evidence>
<keyword evidence="3" id="KW-1185">Reference proteome</keyword>
<accession>A0A9P1BMN9</accession>
<reference evidence="2" key="2">
    <citation type="submission" date="2024-04" db="EMBL/GenBank/DDBJ databases">
        <authorList>
            <person name="Chen Y."/>
            <person name="Shah S."/>
            <person name="Dougan E. K."/>
            <person name="Thang M."/>
            <person name="Chan C."/>
        </authorList>
    </citation>
    <scope>NUCLEOTIDE SEQUENCE [LARGE SCALE GENOMIC DNA]</scope>
</reference>
<gene>
    <name evidence="1" type="ORF">C1SCF055_LOCUS3540</name>
</gene>
<dbReference type="EMBL" id="CAMXCT010000186">
    <property type="protein sequence ID" value="CAI3975188.1"/>
    <property type="molecule type" value="Genomic_DNA"/>
</dbReference>
<comment type="caution">
    <text evidence="1">The sequence shown here is derived from an EMBL/GenBank/DDBJ whole genome shotgun (WGS) entry which is preliminary data.</text>
</comment>
<evidence type="ECO:0000313" key="2">
    <source>
        <dbReference type="EMBL" id="CAL1128563.1"/>
    </source>
</evidence>